<dbReference type="InterPro" id="IPR036890">
    <property type="entry name" value="HATPase_C_sf"/>
</dbReference>
<protein>
    <recommendedName>
        <fullName evidence="4">histidine kinase</fullName>
        <ecNumber evidence="4">2.7.13.3</ecNumber>
    </recommendedName>
</protein>
<evidence type="ECO:0000256" key="6">
    <source>
        <dbReference type="ARBA" id="ARBA00022553"/>
    </source>
</evidence>
<keyword evidence="13" id="KW-0902">Two-component regulatory system</keyword>
<dbReference type="GO" id="GO:0016036">
    <property type="term" value="P:cellular response to phosphate starvation"/>
    <property type="evidence" value="ECO:0007669"/>
    <property type="project" value="TreeGrafter"/>
</dbReference>
<dbReference type="Gene3D" id="6.10.340.10">
    <property type="match status" value="1"/>
</dbReference>
<evidence type="ECO:0000256" key="15">
    <source>
        <dbReference type="SAM" id="Phobius"/>
    </source>
</evidence>
<dbReference type="InterPro" id="IPR036097">
    <property type="entry name" value="HisK_dim/P_sf"/>
</dbReference>
<evidence type="ECO:0000256" key="13">
    <source>
        <dbReference type="ARBA" id="ARBA00023012"/>
    </source>
</evidence>
<dbReference type="Proteomes" id="UP000324646">
    <property type="component" value="Chromosome"/>
</dbReference>
<dbReference type="SMART" id="SM00388">
    <property type="entry name" value="HisKA"/>
    <property type="match status" value="1"/>
</dbReference>
<dbReference type="SUPFAM" id="SSF47384">
    <property type="entry name" value="Homodimeric domain of signal transducing histidine kinase"/>
    <property type="match status" value="1"/>
</dbReference>
<dbReference type="SMART" id="SM00387">
    <property type="entry name" value="HATPase_c"/>
    <property type="match status" value="1"/>
</dbReference>
<evidence type="ECO:0000259" key="17">
    <source>
        <dbReference type="PROSITE" id="PS50112"/>
    </source>
</evidence>
<feature type="transmembrane region" description="Helical" evidence="15">
    <location>
        <begin position="6"/>
        <end position="28"/>
    </location>
</feature>
<dbReference type="NCBIfam" id="NF046044">
    <property type="entry name" value="PnpS"/>
    <property type="match status" value="1"/>
</dbReference>
<dbReference type="Pfam" id="PF00512">
    <property type="entry name" value="HisKA"/>
    <property type="match status" value="1"/>
</dbReference>
<dbReference type="InterPro" id="IPR003660">
    <property type="entry name" value="HAMP_dom"/>
</dbReference>
<keyword evidence="12 15" id="KW-1133">Transmembrane helix</keyword>
<dbReference type="SMART" id="SM00304">
    <property type="entry name" value="HAMP"/>
    <property type="match status" value="1"/>
</dbReference>
<dbReference type="Pfam" id="PF00989">
    <property type="entry name" value="PAS"/>
    <property type="match status" value="1"/>
</dbReference>
<dbReference type="KEGG" id="crs:FQB35_06045"/>
<dbReference type="Gene3D" id="1.10.287.130">
    <property type="match status" value="1"/>
</dbReference>
<organism evidence="19 20">
    <name type="scientific">Crassaminicella thermophila</name>
    <dbReference type="NCBI Taxonomy" id="2599308"/>
    <lineage>
        <taxon>Bacteria</taxon>
        <taxon>Bacillati</taxon>
        <taxon>Bacillota</taxon>
        <taxon>Clostridia</taxon>
        <taxon>Eubacteriales</taxon>
        <taxon>Clostridiaceae</taxon>
        <taxon>Crassaminicella</taxon>
    </lineage>
</organism>
<dbReference type="GO" id="GO:0000155">
    <property type="term" value="F:phosphorelay sensor kinase activity"/>
    <property type="evidence" value="ECO:0007669"/>
    <property type="project" value="InterPro"/>
</dbReference>
<keyword evidence="6" id="KW-0597">Phosphoprotein</keyword>
<evidence type="ECO:0000256" key="14">
    <source>
        <dbReference type="ARBA" id="ARBA00023136"/>
    </source>
</evidence>
<accession>A0A5C0SDX7</accession>
<keyword evidence="8 15" id="KW-0812">Transmembrane</keyword>
<sequence length="597" mass="68633">MQKKIFMTYTVLILLGIIFTGLLTLNFVRTSYIENIENKLITNANLINKFIEEKTSKMPFDNIDFSKYAHEYAKEINSRVTIISTDGIVMGDSEIALKDLPKIENHLYRPEVQKALKGKIGKSKRKSTTTNIEYVYIAVPITIENKIYGITRLAFPLTEIYKLNYKLLQNTFIAALCGLFVTIILGYRFVNKVTKPIQEITKAAKKIAHGKFNNKVYIKSDDEIGLLADTFNIMTEKLNDTISEIRDKNTKLQSTLASMNEALFAIDKSYKIMLINPVARSLFNIQDEDVYGKHILEVIRNNKLHDVLEDILENKNIGEREITIDYPETKILKIYTNFIRLDMDPNRIIGVMALIQDITEMRKLEKMRTEFVANVSHELKTPLTSISGFIETLKSGAIDNEKVRNRFLDIIDIETERLTRLIDDLLTLSSIENHKFATKKEEININEIINETNVMAEALAKQKQITYNTELESNLPSIYGNRDWFKQMILNLVENAIKYTQEQGQVKLFVYERYNNIFIVVKDNGIGIPKEDIPRLFERFYRVDKARSRKIGGTGLGLAIVKHIVLSFNGEIKVNSQLGKGSEFIVRIPISEREKLA</sequence>
<dbReference type="PROSITE" id="PS50112">
    <property type="entry name" value="PAS"/>
    <property type="match status" value="1"/>
</dbReference>
<dbReference type="GO" id="GO:0006355">
    <property type="term" value="P:regulation of DNA-templated transcription"/>
    <property type="evidence" value="ECO:0007669"/>
    <property type="project" value="InterPro"/>
</dbReference>
<dbReference type="SUPFAM" id="SSF55785">
    <property type="entry name" value="PYP-like sensor domain (PAS domain)"/>
    <property type="match status" value="1"/>
</dbReference>
<dbReference type="GO" id="GO:0004721">
    <property type="term" value="F:phosphoprotein phosphatase activity"/>
    <property type="evidence" value="ECO:0007669"/>
    <property type="project" value="TreeGrafter"/>
</dbReference>
<dbReference type="CDD" id="cd00130">
    <property type="entry name" value="PAS"/>
    <property type="match status" value="1"/>
</dbReference>
<keyword evidence="20" id="KW-1185">Reference proteome</keyword>
<keyword evidence="5" id="KW-1003">Cell membrane</keyword>
<evidence type="ECO:0000256" key="11">
    <source>
        <dbReference type="ARBA" id="ARBA00022840"/>
    </source>
</evidence>
<evidence type="ECO:0000256" key="5">
    <source>
        <dbReference type="ARBA" id="ARBA00022475"/>
    </source>
</evidence>
<dbReference type="Pfam" id="PF02518">
    <property type="entry name" value="HATPase_c"/>
    <property type="match status" value="1"/>
</dbReference>
<name>A0A5C0SDX7_CRATE</name>
<evidence type="ECO:0000259" key="16">
    <source>
        <dbReference type="PROSITE" id="PS50109"/>
    </source>
</evidence>
<dbReference type="PROSITE" id="PS50109">
    <property type="entry name" value="HIS_KIN"/>
    <property type="match status" value="1"/>
</dbReference>
<dbReference type="CDD" id="cd06225">
    <property type="entry name" value="HAMP"/>
    <property type="match status" value="1"/>
</dbReference>
<evidence type="ECO:0000256" key="10">
    <source>
        <dbReference type="ARBA" id="ARBA00022777"/>
    </source>
</evidence>
<evidence type="ECO:0000256" key="2">
    <source>
        <dbReference type="ARBA" id="ARBA00004314"/>
    </source>
</evidence>
<dbReference type="InterPro" id="IPR005467">
    <property type="entry name" value="His_kinase_dom"/>
</dbReference>
<comment type="catalytic activity">
    <reaction evidence="1">
        <text>ATP + protein L-histidine = ADP + protein N-phospho-L-histidine.</text>
        <dbReference type="EC" id="2.7.13.3"/>
    </reaction>
</comment>
<evidence type="ECO:0000256" key="3">
    <source>
        <dbReference type="ARBA" id="ARBA00004651"/>
    </source>
</evidence>
<dbReference type="PANTHER" id="PTHR45453:SF1">
    <property type="entry name" value="PHOSPHATE REGULON SENSOR PROTEIN PHOR"/>
    <property type="match status" value="1"/>
</dbReference>
<dbReference type="OrthoDB" id="9813151at2"/>
<evidence type="ECO:0000256" key="9">
    <source>
        <dbReference type="ARBA" id="ARBA00022741"/>
    </source>
</evidence>
<gene>
    <name evidence="19" type="ORF">FQB35_06045</name>
</gene>
<keyword evidence="10 19" id="KW-0418">Kinase</keyword>
<dbReference type="SUPFAM" id="SSF103190">
    <property type="entry name" value="Sensory domain-like"/>
    <property type="match status" value="1"/>
</dbReference>
<keyword evidence="7" id="KW-0808">Transferase</keyword>
<dbReference type="PRINTS" id="PR00344">
    <property type="entry name" value="BCTRLSENSOR"/>
</dbReference>
<dbReference type="NCBIfam" id="TIGR00229">
    <property type="entry name" value="sensory_box"/>
    <property type="match status" value="1"/>
</dbReference>
<evidence type="ECO:0000259" key="18">
    <source>
        <dbReference type="PROSITE" id="PS50885"/>
    </source>
</evidence>
<feature type="transmembrane region" description="Helical" evidence="15">
    <location>
        <begin position="172"/>
        <end position="190"/>
    </location>
</feature>
<dbReference type="InterPro" id="IPR003661">
    <property type="entry name" value="HisK_dim/P_dom"/>
</dbReference>
<dbReference type="InterPro" id="IPR029151">
    <property type="entry name" value="Sensor-like_sf"/>
</dbReference>
<feature type="domain" description="Histidine kinase" evidence="16">
    <location>
        <begin position="374"/>
        <end position="592"/>
    </location>
</feature>
<comment type="subcellular location">
    <subcellularLocation>
        <location evidence="3">Cell membrane</location>
        <topology evidence="3">Multi-pass membrane protein</topology>
    </subcellularLocation>
    <subcellularLocation>
        <location evidence="2">Membrane raft</location>
        <topology evidence="2">Multi-pass membrane protein</topology>
    </subcellularLocation>
</comment>
<dbReference type="InterPro" id="IPR000014">
    <property type="entry name" value="PAS"/>
</dbReference>
<dbReference type="InterPro" id="IPR035965">
    <property type="entry name" value="PAS-like_dom_sf"/>
</dbReference>
<reference evidence="19 20" key="1">
    <citation type="submission" date="2019-07" db="EMBL/GenBank/DDBJ databases">
        <title>Complete genome of Crassaminicella thermophila SY095.</title>
        <authorList>
            <person name="Li X."/>
        </authorList>
    </citation>
    <scope>NUCLEOTIDE SEQUENCE [LARGE SCALE GENOMIC DNA]</scope>
    <source>
        <strain evidence="19 20">SY095</strain>
    </source>
</reference>
<dbReference type="Pfam" id="PF00672">
    <property type="entry name" value="HAMP"/>
    <property type="match status" value="1"/>
</dbReference>
<dbReference type="SUPFAM" id="SSF158472">
    <property type="entry name" value="HAMP domain-like"/>
    <property type="match status" value="1"/>
</dbReference>
<evidence type="ECO:0000256" key="8">
    <source>
        <dbReference type="ARBA" id="ARBA00022692"/>
    </source>
</evidence>
<dbReference type="SMART" id="SM00091">
    <property type="entry name" value="PAS"/>
    <property type="match status" value="1"/>
</dbReference>
<evidence type="ECO:0000313" key="20">
    <source>
        <dbReference type="Proteomes" id="UP000324646"/>
    </source>
</evidence>
<feature type="domain" description="PAS" evidence="17">
    <location>
        <begin position="248"/>
        <end position="299"/>
    </location>
</feature>
<dbReference type="PROSITE" id="PS50885">
    <property type="entry name" value="HAMP"/>
    <property type="match status" value="1"/>
</dbReference>
<dbReference type="FunFam" id="3.30.565.10:FF:000023">
    <property type="entry name" value="PAS domain-containing sensor histidine kinase"/>
    <property type="match status" value="1"/>
</dbReference>
<dbReference type="InterPro" id="IPR004358">
    <property type="entry name" value="Sig_transdc_His_kin-like_C"/>
</dbReference>
<dbReference type="Gene3D" id="3.30.565.10">
    <property type="entry name" value="Histidine kinase-like ATPase, C-terminal domain"/>
    <property type="match status" value="1"/>
</dbReference>
<keyword evidence="14 15" id="KW-0472">Membrane</keyword>
<dbReference type="CDD" id="cd00082">
    <property type="entry name" value="HisKA"/>
    <property type="match status" value="1"/>
</dbReference>
<dbReference type="InterPro" id="IPR013767">
    <property type="entry name" value="PAS_fold"/>
</dbReference>
<dbReference type="GO" id="GO:0045121">
    <property type="term" value="C:membrane raft"/>
    <property type="evidence" value="ECO:0007669"/>
    <property type="project" value="UniProtKB-SubCell"/>
</dbReference>
<dbReference type="EC" id="2.7.13.3" evidence="4"/>
<dbReference type="PANTHER" id="PTHR45453">
    <property type="entry name" value="PHOSPHATE REGULON SENSOR PROTEIN PHOR"/>
    <property type="match status" value="1"/>
</dbReference>
<dbReference type="Gene3D" id="3.30.450.20">
    <property type="entry name" value="PAS domain"/>
    <property type="match status" value="1"/>
</dbReference>
<evidence type="ECO:0000256" key="7">
    <source>
        <dbReference type="ARBA" id="ARBA00022679"/>
    </source>
</evidence>
<evidence type="ECO:0000256" key="4">
    <source>
        <dbReference type="ARBA" id="ARBA00012438"/>
    </source>
</evidence>
<keyword evidence="9" id="KW-0547">Nucleotide-binding</keyword>
<dbReference type="InterPro" id="IPR003594">
    <property type="entry name" value="HATPase_dom"/>
</dbReference>
<dbReference type="GO" id="GO:0005524">
    <property type="term" value="F:ATP binding"/>
    <property type="evidence" value="ECO:0007669"/>
    <property type="project" value="UniProtKB-KW"/>
</dbReference>
<dbReference type="InterPro" id="IPR050351">
    <property type="entry name" value="BphY/WalK/GraS-like"/>
</dbReference>
<keyword evidence="11" id="KW-0067">ATP-binding</keyword>
<dbReference type="CDD" id="cd00075">
    <property type="entry name" value="HATPase"/>
    <property type="match status" value="1"/>
</dbReference>
<dbReference type="AlphaFoldDB" id="A0A5C0SDX7"/>
<feature type="domain" description="HAMP" evidence="18">
    <location>
        <begin position="191"/>
        <end position="243"/>
    </location>
</feature>
<evidence type="ECO:0000313" key="19">
    <source>
        <dbReference type="EMBL" id="QEK11966.1"/>
    </source>
</evidence>
<dbReference type="FunFam" id="1.10.287.130:FF:000001">
    <property type="entry name" value="Two-component sensor histidine kinase"/>
    <property type="match status" value="1"/>
</dbReference>
<dbReference type="SUPFAM" id="SSF55874">
    <property type="entry name" value="ATPase domain of HSP90 chaperone/DNA topoisomerase II/histidine kinase"/>
    <property type="match status" value="1"/>
</dbReference>
<dbReference type="GO" id="GO:0005886">
    <property type="term" value="C:plasma membrane"/>
    <property type="evidence" value="ECO:0007669"/>
    <property type="project" value="UniProtKB-SubCell"/>
</dbReference>
<evidence type="ECO:0000256" key="12">
    <source>
        <dbReference type="ARBA" id="ARBA00022989"/>
    </source>
</evidence>
<evidence type="ECO:0000256" key="1">
    <source>
        <dbReference type="ARBA" id="ARBA00000085"/>
    </source>
</evidence>
<proteinExistence type="predicted"/>
<dbReference type="EMBL" id="CP042243">
    <property type="protein sequence ID" value="QEK11966.1"/>
    <property type="molecule type" value="Genomic_DNA"/>
</dbReference>